<proteinExistence type="predicted"/>
<dbReference type="Gene3D" id="2.30.60.10">
    <property type="entry name" value="Cyanovirin-N"/>
    <property type="match status" value="1"/>
</dbReference>
<feature type="region of interest" description="Disordered" evidence="1">
    <location>
        <begin position="94"/>
        <end position="114"/>
    </location>
</feature>
<dbReference type="SUPFAM" id="SSF51322">
    <property type="entry name" value="Cyanovirin-N"/>
    <property type="match status" value="1"/>
</dbReference>
<evidence type="ECO:0000256" key="1">
    <source>
        <dbReference type="SAM" id="MobiDB-lite"/>
    </source>
</evidence>
<dbReference type="EMBL" id="JAMQGP010000006">
    <property type="protein sequence ID" value="MCM2680345.1"/>
    <property type="molecule type" value="Genomic_DNA"/>
</dbReference>
<dbReference type="InterPro" id="IPR036673">
    <property type="entry name" value="Cyanovirin-N_sf"/>
</dbReference>
<comment type="caution">
    <text evidence="2">The sequence shown here is derived from an EMBL/GenBank/DDBJ whole genome shotgun (WGS) entry which is preliminary data.</text>
</comment>
<organism evidence="2 3">
    <name type="scientific">Echinimonas agarilytica</name>
    <dbReference type="NCBI Taxonomy" id="1215918"/>
    <lineage>
        <taxon>Bacteria</taxon>
        <taxon>Pseudomonadati</taxon>
        <taxon>Pseudomonadota</taxon>
        <taxon>Gammaproteobacteria</taxon>
        <taxon>Alteromonadales</taxon>
        <taxon>Echinimonadaceae</taxon>
        <taxon>Echinimonas</taxon>
    </lineage>
</organism>
<protein>
    <submittedName>
        <fullName evidence="2">Uncharacterized protein</fullName>
    </submittedName>
</protein>
<sequence length="114" mass="12142">MNFMALYFSFAVAALLFGAIAPNHPSLPLGSYQKDCSSISIEDDRLHATCQNQTGQAVRTSLAHASKCVLNNADIVVFEGHLICSDITHLLSGSNSNSPANTPLKLVSVHDNGE</sequence>
<evidence type="ECO:0000313" key="3">
    <source>
        <dbReference type="Proteomes" id="UP001165393"/>
    </source>
</evidence>
<dbReference type="Proteomes" id="UP001165393">
    <property type="component" value="Unassembled WGS sequence"/>
</dbReference>
<evidence type="ECO:0000313" key="2">
    <source>
        <dbReference type="EMBL" id="MCM2680345.1"/>
    </source>
</evidence>
<reference evidence="2 3" key="1">
    <citation type="journal article" date="2013" name="Antonie Van Leeuwenhoek">
        <title>Echinimonas agarilytica gen. nov., sp. nov., a new gammaproteobacterium isolated from the sea urchin Strongylocentrotus intermedius.</title>
        <authorList>
            <person name="Nedashkovskaya O.I."/>
            <person name="Stenkova A.M."/>
            <person name="Zhukova N.V."/>
            <person name="Van Trappen S."/>
            <person name="Lee J.S."/>
            <person name="Kim S.B."/>
        </authorList>
    </citation>
    <scope>NUCLEOTIDE SEQUENCE [LARGE SCALE GENOMIC DNA]</scope>
    <source>
        <strain evidence="2 3">KMM 6351</strain>
    </source>
</reference>
<gene>
    <name evidence="2" type="ORF">NAF29_11775</name>
</gene>
<accession>A0AA41W7I8</accession>
<name>A0AA41W7I8_9GAMM</name>
<dbReference type="RefSeq" id="WP_251261772.1">
    <property type="nucleotide sequence ID" value="NZ_JAMQGP010000006.1"/>
</dbReference>
<dbReference type="AlphaFoldDB" id="A0AA41W7I8"/>
<keyword evidence="3" id="KW-1185">Reference proteome</keyword>